<accession>A0ABY2Z178</accession>
<keyword evidence="4 7" id="KW-0808">Transferase</keyword>
<evidence type="ECO:0000256" key="1">
    <source>
        <dbReference type="ARBA" id="ARBA00006594"/>
    </source>
</evidence>
<evidence type="ECO:0000256" key="4">
    <source>
        <dbReference type="ARBA" id="ARBA00022679"/>
    </source>
</evidence>
<dbReference type="PANTHER" id="PTHR30481:SF3">
    <property type="entry name" value="DNA ADENINE METHYLASE"/>
    <property type="match status" value="1"/>
</dbReference>
<evidence type="ECO:0000256" key="6">
    <source>
        <dbReference type="ARBA" id="ARBA00047942"/>
    </source>
</evidence>
<organism evidence="7 8">
    <name type="scientific">Metamycoplasma neophronis</name>
    <dbReference type="NCBI Taxonomy" id="872983"/>
    <lineage>
        <taxon>Bacteria</taxon>
        <taxon>Bacillati</taxon>
        <taxon>Mycoplasmatota</taxon>
        <taxon>Mycoplasmoidales</taxon>
        <taxon>Metamycoplasmataceae</taxon>
        <taxon>Metamycoplasma</taxon>
    </lineage>
</organism>
<dbReference type="Gene3D" id="1.10.1020.10">
    <property type="entry name" value="Adenine-specific Methyltransferase, Domain 2"/>
    <property type="match status" value="1"/>
</dbReference>
<dbReference type="EC" id="2.1.1.72" evidence="2"/>
<evidence type="ECO:0000313" key="7">
    <source>
        <dbReference type="EMBL" id="TPR54732.1"/>
    </source>
</evidence>
<comment type="caution">
    <text evidence="7">The sequence shown here is derived from an EMBL/GenBank/DDBJ whole genome shotgun (WGS) entry which is preliminary data.</text>
</comment>
<evidence type="ECO:0000256" key="3">
    <source>
        <dbReference type="ARBA" id="ARBA00022603"/>
    </source>
</evidence>
<dbReference type="Pfam" id="PF02086">
    <property type="entry name" value="MethyltransfD12"/>
    <property type="match status" value="1"/>
</dbReference>
<dbReference type="PANTHER" id="PTHR30481">
    <property type="entry name" value="DNA ADENINE METHYLASE"/>
    <property type="match status" value="1"/>
</dbReference>
<sequence length="277" mass="32663">MKENHKKEIFPFVKWVGGKRQLLNEIIEMAPKEFNRYFEPFLGGGAVLFSLQPQKAFVNDINSQLIFTYETIKNNANELIELLKKYDAELTNKDKYLYYRDKYNSKVKNHEFDIELAALFIYLNKRCFNGLYRVNSEGLFNVPYNNKTTVKSFDEDNIKLIEKFLKHVTIKNVDFEKSLSNTRAKDFIFIDSPYAPLNESSFESYTKDGFSKKDHIRLAKVFKKLSKKGCYVMLTNSDTDFIKNLYKDFNIKVIKAKRLINRDADKRFANEVIITNY</sequence>
<comment type="similarity">
    <text evidence="1">Belongs to the N(4)/N(6)-methyltransferase family.</text>
</comment>
<gene>
    <name evidence="7" type="ORF">FJR74_00465</name>
</gene>
<dbReference type="InterPro" id="IPR012327">
    <property type="entry name" value="MeTrfase_D12"/>
</dbReference>
<keyword evidence="5" id="KW-0949">S-adenosyl-L-methionine</keyword>
<keyword evidence="8" id="KW-1185">Reference proteome</keyword>
<dbReference type="InterPro" id="IPR023095">
    <property type="entry name" value="Ade_MeTrfase_dom_2"/>
</dbReference>
<dbReference type="SUPFAM" id="SSF53335">
    <property type="entry name" value="S-adenosyl-L-methionine-dependent methyltransferases"/>
    <property type="match status" value="1"/>
</dbReference>
<dbReference type="EMBL" id="VHHP01000001">
    <property type="protein sequence ID" value="TPR54732.1"/>
    <property type="molecule type" value="Genomic_DNA"/>
</dbReference>
<dbReference type="NCBIfam" id="TIGR00571">
    <property type="entry name" value="dam"/>
    <property type="match status" value="1"/>
</dbReference>
<dbReference type="PRINTS" id="PR00505">
    <property type="entry name" value="D12N6MTFRASE"/>
</dbReference>
<name>A0ABY2Z178_9BACT</name>
<evidence type="ECO:0000256" key="5">
    <source>
        <dbReference type="ARBA" id="ARBA00022691"/>
    </source>
</evidence>
<dbReference type="Gene3D" id="3.40.50.150">
    <property type="entry name" value="Vaccinia Virus protein VP39"/>
    <property type="match status" value="1"/>
</dbReference>
<protein>
    <recommendedName>
        <fullName evidence="2">site-specific DNA-methyltransferase (adenine-specific)</fullName>
        <ecNumber evidence="2">2.1.1.72</ecNumber>
    </recommendedName>
</protein>
<keyword evidence="3 7" id="KW-0489">Methyltransferase</keyword>
<dbReference type="Proteomes" id="UP000316851">
    <property type="component" value="Unassembled WGS sequence"/>
</dbReference>
<dbReference type="InterPro" id="IPR012263">
    <property type="entry name" value="M_m6A_EcoRV"/>
</dbReference>
<reference evidence="7" key="1">
    <citation type="submission" date="2019-06" db="EMBL/GenBank/DDBJ databases">
        <title>Mycoplasma neophronis type strain whole genome sequence.</title>
        <authorList>
            <person name="Spergser J."/>
        </authorList>
    </citation>
    <scope>NUCLEOTIDE SEQUENCE [LARGE SCALE GENOMIC DNA]</scope>
    <source>
        <strain evidence="7">DSM 24097</strain>
    </source>
</reference>
<evidence type="ECO:0000256" key="2">
    <source>
        <dbReference type="ARBA" id="ARBA00011900"/>
    </source>
</evidence>
<dbReference type="InterPro" id="IPR029063">
    <property type="entry name" value="SAM-dependent_MTases_sf"/>
</dbReference>
<dbReference type="RefSeq" id="WP_140914585.1">
    <property type="nucleotide sequence ID" value="NZ_VHHP01000001.1"/>
</dbReference>
<dbReference type="PIRSF" id="PIRSF000398">
    <property type="entry name" value="M_m6A_EcoRV"/>
    <property type="match status" value="1"/>
</dbReference>
<comment type="catalytic activity">
    <reaction evidence="6">
        <text>a 2'-deoxyadenosine in DNA + S-adenosyl-L-methionine = an N(6)-methyl-2'-deoxyadenosine in DNA + S-adenosyl-L-homocysteine + H(+)</text>
        <dbReference type="Rhea" id="RHEA:15197"/>
        <dbReference type="Rhea" id="RHEA-COMP:12418"/>
        <dbReference type="Rhea" id="RHEA-COMP:12419"/>
        <dbReference type="ChEBI" id="CHEBI:15378"/>
        <dbReference type="ChEBI" id="CHEBI:57856"/>
        <dbReference type="ChEBI" id="CHEBI:59789"/>
        <dbReference type="ChEBI" id="CHEBI:90615"/>
        <dbReference type="ChEBI" id="CHEBI:90616"/>
        <dbReference type="EC" id="2.1.1.72"/>
    </reaction>
</comment>
<proteinExistence type="inferred from homology"/>
<dbReference type="GO" id="GO:0009007">
    <property type="term" value="F:site-specific DNA-methyltransferase (adenine-specific) activity"/>
    <property type="evidence" value="ECO:0007669"/>
    <property type="project" value="UniProtKB-EC"/>
</dbReference>
<dbReference type="GO" id="GO:0032259">
    <property type="term" value="P:methylation"/>
    <property type="evidence" value="ECO:0007669"/>
    <property type="project" value="UniProtKB-KW"/>
</dbReference>
<evidence type="ECO:0000313" key="8">
    <source>
        <dbReference type="Proteomes" id="UP000316851"/>
    </source>
</evidence>